<evidence type="ECO:0000313" key="2">
    <source>
        <dbReference type="EMBL" id="MCF2514608.1"/>
    </source>
</evidence>
<keyword evidence="2" id="KW-0808">Transferase</keyword>
<protein>
    <submittedName>
        <fullName evidence="2">Class I SAM-dependent methyltransferase</fullName>
    </submittedName>
</protein>
<gene>
    <name evidence="2" type="ORF">LVY65_05950</name>
</gene>
<dbReference type="SUPFAM" id="SSF53335">
    <property type="entry name" value="S-adenosyl-L-methionine-dependent methyltransferases"/>
    <property type="match status" value="1"/>
</dbReference>
<dbReference type="EMBL" id="JAKFGM010000001">
    <property type="protein sequence ID" value="MCF2514608.1"/>
    <property type="molecule type" value="Genomic_DNA"/>
</dbReference>
<dbReference type="Gene3D" id="3.40.50.150">
    <property type="entry name" value="Vaccinia Virus protein VP39"/>
    <property type="match status" value="1"/>
</dbReference>
<keyword evidence="2" id="KW-0489">Methyltransferase</keyword>
<evidence type="ECO:0000313" key="3">
    <source>
        <dbReference type="Proteomes" id="UP001139410"/>
    </source>
</evidence>
<dbReference type="InterPro" id="IPR029063">
    <property type="entry name" value="SAM-dependent_MTases_sf"/>
</dbReference>
<keyword evidence="3" id="KW-1185">Reference proteome</keyword>
<dbReference type="Proteomes" id="UP001139410">
    <property type="component" value="Unassembled WGS sequence"/>
</dbReference>
<proteinExistence type="predicted"/>
<dbReference type="GO" id="GO:0032259">
    <property type="term" value="P:methylation"/>
    <property type="evidence" value="ECO:0007669"/>
    <property type="project" value="UniProtKB-KW"/>
</dbReference>
<dbReference type="PANTHER" id="PTHR12843:SF5">
    <property type="entry name" value="EEF1A LYSINE METHYLTRANSFERASE 2"/>
    <property type="match status" value="1"/>
</dbReference>
<dbReference type="AlphaFoldDB" id="A0A9X1QMG0"/>
<accession>A0A9X1QMG0</accession>
<dbReference type="PANTHER" id="PTHR12843">
    <property type="entry name" value="PROTEIN-LYSINE N-METHYLTRANSFERASE METTL10"/>
    <property type="match status" value="1"/>
</dbReference>
<dbReference type="InterPro" id="IPR041698">
    <property type="entry name" value="Methyltransf_25"/>
</dbReference>
<dbReference type="RefSeq" id="WP_235067064.1">
    <property type="nucleotide sequence ID" value="NZ_JAKFGM010000001.1"/>
</dbReference>
<sequence length="206" mass="22741">MTSNDQEHWTHVYEGKAPTEVSWYQASPEPSLRALSRFGAHPSSAFIDVGGGASNLVDALLEQGWQDITVLDIAAPALEAAKSRIGPMADRVHWEVADITEWTPARKFDVWHDRAVFHFLTEPKQHVAYRQALLKGLAAGALAIVATFALDGPERCSGLPVRRYDPASLADALGESLQLIDAWREVHVTPWGAKQAFNWCAFRRVG</sequence>
<dbReference type="Pfam" id="PF13649">
    <property type="entry name" value="Methyltransf_25"/>
    <property type="match status" value="1"/>
</dbReference>
<dbReference type="CDD" id="cd02440">
    <property type="entry name" value="AdoMet_MTases"/>
    <property type="match status" value="1"/>
</dbReference>
<dbReference type="GO" id="GO:0008168">
    <property type="term" value="F:methyltransferase activity"/>
    <property type="evidence" value="ECO:0007669"/>
    <property type="project" value="UniProtKB-KW"/>
</dbReference>
<reference evidence="2" key="1">
    <citation type="submission" date="2022-01" db="EMBL/GenBank/DDBJ databases">
        <authorList>
            <person name="Jo J.-H."/>
            <person name="Im W.-T."/>
        </authorList>
    </citation>
    <scope>NUCLEOTIDE SEQUENCE</scope>
    <source>
        <strain evidence="2">G124</strain>
    </source>
</reference>
<organism evidence="2 3">
    <name type="scientific">Sphingomonas cremea</name>
    <dbReference type="NCBI Taxonomy" id="2904799"/>
    <lineage>
        <taxon>Bacteria</taxon>
        <taxon>Pseudomonadati</taxon>
        <taxon>Pseudomonadota</taxon>
        <taxon>Alphaproteobacteria</taxon>
        <taxon>Sphingomonadales</taxon>
        <taxon>Sphingomonadaceae</taxon>
        <taxon>Sphingomonas</taxon>
    </lineage>
</organism>
<feature type="domain" description="Methyltransferase" evidence="1">
    <location>
        <begin position="47"/>
        <end position="131"/>
    </location>
</feature>
<name>A0A9X1QMG0_9SPHN</name>
<evidence type="ECO:0000259" key="1">
    <source>
        <dbReference type="Pfam" id="PF13649"/>
    </source>
</evidence>
<comment type="caution">
    <text evidence="2">The sequence shown here is derived from an EMBL/GenBank/DDBJ whole genome shotgun (WGS) entry which is preliminary data.</text>
</comment>